<evidence type="ECO:0000256" key="3">
    <source>
        <dbReference type="ARBA" id="ARBA00022723"/>
    </source>
</evidence>
<dbReference type="InterPro" id="IPR029052">
    <property type="entry name" value="Metallo-depent_PP-like"/>
</dbReference>
<organism evidence="9">
    <name type="scientific">Entomoneis paludosa</name>
    <dbReference type="NCBI Taxonomy" id="265537"/>
    <lineage>
        <taxon>Eukaryota</taxon>
        <taxon>Sar</taxon>
        <taxon>Stramenopiles</taxon>
        <taxon>Ochrophyta</taxon>
        <taxon>Bacillariophyta</taxon>
        <taxon>Bacillariophyceae</taxon>
        <taxon>Bacillariophycidae</taxon>
        <taxon>Entomoneidaceae</taxon>
        <taxon>Entomoneis</taxon>
    </lineage>
</organism>
<dbReference type="PROSITE" id="PS50222">
    <property type="entry name" value="EF_HAND_2"/>
    <property type="match status" value="2"/>
</dbReference>
<comment type="catalytic activity">
    <reaction evidence="6">
        <text>O-phospho-L-threonyl-[protein] + H2O = L-threonyl-[protein] + phosphate</text>
        <dbReference type="Rhea" id="RHEA:47004"/>
        <dbReference type="Rhea" id="RHEA-COMP:11060"/>
        <dbReference type="Rhea" id="RHEA-COMP:11605"/>
        <dbReference type="ChEBI" id="CHEBI:15377"/>
        <dbReference type="ChEBI" id="CHEBI:30013"/>
        <dbReference type="ChEBI" id="CHEBI:43474"/>
        <dbReference type="ChEBI" id="CHEBI:61977"/>
        <dbReference type="EC" id="3.1.3.16"/>
    </reaction>
</comment>
<proteinExistence type="inferred from homology"/>
<evidence type="ECO:0000256" key="5">
    <source>
        <dbReference type="ARBA" id="ARBA00023211"/>
    </source>
</evidence>
<protein>
    <recommendedName>
        <fullName evidence="6">Serine/threonine-protein phosphatase</fullName>
        <ecNumber evidence="6">3.1.3.16</ecNumber>
    </recommendedName>
</protein>
<dbReference type="SUPFAM" id="SSF47473">
    <property type="entry name" value="EF-hand"/>
    <property type="match status" value="1"/>
</dbReference>
<dbReference type="Pfam" id="PF00149">
    <property type="entry name" value="Metallophos"/>
    <property type="match status" value="1"/>
</dbReference>
<feature type="region of interest" description="Disordered" evidence="7">
    <location>
        <begin position="88"/>
        <end position="115"/>
    </location>
</feature>
<evidence type="ECO:0000256" key="1">
    <source>
        <dbReference type="ARBA" id="ARBA00001936"/>
    </source>
</evidence>
<dbReference type="AlphaFoldDB" id="A0A7S3DNW8"/>
<dbReference type="InterPro" id="IPR011992">
    <property type="entry name" value="EF-hand-dom_pair"/>
</dbReference>
<dbReference type="Gene3D" id="3.60.21.10">
    <property type="match status" value="1"/>
</dbReference>
<evidence type="ECO:0000259" key="8">
    <source>
        <dbReference type="PROSITE" id="PS50222"/>
    </source>
</evidence>
<comment type="similarity">
    <text evidence="2 6">Belongs to the PPP phosphatase family.</text>
</comment>
<dbReference type="Pfam" id="PF13499">
    <property type="entry name" value="EF-hand_7"/>
    <property type="match status" value="1"/>
</dbReference>
<feature type="region of interest" description="Disordered" evidence="7">
    <location>
        <begin position="1"/>
        <end position="33"/>
    </location>
</feature>
<dbReference type="EC" id="3.1.3.16" evidence="6"/>
<dbReference type="CDD" id="cd00051">
    <property type="entry name" value="EFh"/>
    <property type="match status" value="1"/>
</dbReference>
<name>A0A7S3DNW8_9STRA</name>
<dbReference type="InterPro" id="IPR051134">
    <property type="entry name" value="PPP_phosphatase"/>
</dbReference>
<feature type="compositionally biased region" description="Basic and acidic residues" evidence="7">
    <location>
        <begin position="1"/>
        <end position="11"/>
    </location>
</feature>
<keyword evidence="6" id="KW-0378">Hydrolase</keyword>
<dbReference type="CDD" id="cd00144">
    <property type="entry name" value="MPP_PPP_family"/>
    <property type="match status" value="1"/>
</dbReference>
<keyword evidence="4" id="KW-0106">Calcium</keyword>
<dbReference type="GO" id="GO:0004722">
    <property type="term" value="F:protein serine/threonine phosphatase activity"/>
    <property type="evidence" value="ECO:0007669"/>
    <property type="project" value="UniProtKB-EC"/>
</dbReference>
<dbReference type="Gene3D" id="1.10.238.10">
    <property type="entry name" value="EF-hand"/>
    <property type="match status" value="1"/>
</dbReference>
<sequence length="571" mass="63156">MALGDRSKQQPHEAQNQTINKDNETPHPQIGNHIDFQGLDLTQLSKPDALHIIDAITTGSTLDIANLKSLLQTATNLLKTEPNLISLGTKASQKKTKRDWGVRRKSPSAPPRDHQDDIVAVIGDLHGSLDSLTHILQLLNVQNLDENKKQVVVFNGDFVDRGQHSLEVLLTLLILKLAFPKQVYLIRGNHEDTYVASVYGFQDEIRRKYGEGQTSDIWKSIGNIFGALPIALTTNHALVVHGGLPGADFDLPTLEQLPPETRWSLETTVNPQTQHEKLLCNILWSDPTETDSQCLSKNPRGLGILFGSQVAHDFLKRHQLQYLVRGHEVVAKGVRDMNCGSGKSVITVFSAAAYPSDTGSNDGAVLHLHPDGSYTHESYSLRDTSASCEKVKSQTTEQALEKVRTMIGCNRSKLEKAFAQVPQASAGKVTVDQWVQVMSETIEFAGMPWVALQSRLAPAESSFWSSTSLIDVKAFLQSHSFKLHNSTDMEDEETETLAENHEMLLTVFKFLDTDGNGTLSPDEFKTGVNLLNKRLPPGRQLQNPEALFQNLDIDGNGEISFDEFTHGFGMT</sequence>
<feature type="domain" description="EF-hand" evidence="8">
    <location>
        <begin position="499"/>
        <end position="534"/>
    </location>
</feature>
<dbReference type="SMART" id="SM00054">
    <property type="entry name" value="EFh"/>
    <property type="match status" value="2"/>
</dbReference>
<feature type="domain" description="EF-hand" evidence="8">
    <location>
        <begin position="539"/>
        <end position="571"/>
    </location>
</feature>
<accession>A0A7S3DNW8</accession>
<dbReference type="InterPro" id="IPR002048">
    <property type="entry name" value="EF_hand_dom"/>
</dbReference>
<dbReference type="PROSITE" id="PS00125">
    <property type="entry name" value="SER_THR_PHOSPHATASE"/>
    <property type="match status" value="1"/>
</dbReference>
<dbReference type="InterPro" id="IPR018247">
    <property type="entry name" value="EF_Hand_1_Ca_BS"/>
</dbReference>
<dbReference type="GO" id="GO:0005509">
    <property type="term" value="F:calcium ion binding"/>
    <property type="evidence" value="ECO:0007669"/>
    <property type="project" value="InterPro"/>
</dbReference>
<dbReference type="PROSITE" id="PS00018">
    <property type="entry name" value="EF_HAND_1"/>
    <property type="match status" value="2"/>
</dbReference>
<dbReference type="InterPro" id="IPR004843">
    <property type="entry name" value="Calcineurin-like_PHP"/>
</dbReference>
<evidence type="ECO:0000256" key="4">
    <source>
        <dbReference type="ARBA" id="ARBA00022837"/>
    </source>
</evidence>
<evidence type="ECO:0000256" key="7">
    <source>
        <dbReference type="SAM" id="MobiDB-lite"/>
    </source>
</evidence>
<reference evidence="9" key="1">
    <citation type="submission" date="2021-01" db="EMBL/GenBank/DDBJ databases">
        <authorList>
            <person name="Corre E."/>
            <person name="Pelletier E."/>
            <person name="Niang G."/>
            <person name="Scheremetjew M."/>
            <person name="Finn R."/>
            <person name="Kale V."/>
            <person name="Holt S."/>
            <person name="Cochrane G."/>
            <person name="Meng A."/>
            <person name="Brown T."/>
            <person name="Cohen L."/>
        </authorList>
    </citation>
    <scope>NUCLEOTIDE SEQUENCE</scope>
    <source>
        <strain evidence="9">CCMP125</strain>
    </source>
</reference>
<evidence type="ECO:0000256" key="6">
    <source>
        <dbReference type="RuleBase" id="RU004273"/>
    </source>
</evidence>
<dbReference type="SUPFAM" id="SSF56300">
    <property type="entry name" value="Metallo-dependent phosphatases"/>
    <property type="match status" value="1"/>
</dbReference>
<comment type="cofactor">
    <cofactor evidence="1">
        <name>Mn(2+)</name>
        <dbReference type="ChEBI" id="CHEBI:29035"/>
    </cofactor>
</comment>
<dbReference type="InterPro" id="IPR006186">
    <property type="entry name" value="Ser/Thr-sp_prot-phosphatase"/>
</dbReference>
<dbReference type="EMBL" id="HBHT01015580">
    <property type="protein sequence ID" value="CAD9962182.1"/>
    <property type="molecule type" value="Transcribed_RNA"/>
</dbReference>
<dbReference type="PANTHER" id="PTHR45668">
    <property type="entry name" value="SERINE/THREONINE-PROTEIN PHOSPHATASE 5-RELATED"/>
    <property type="match status" value="1"/>
</dbReference>
<dbReference type="PANTHER" id="PTHR45668:SF9">
    <property type="entry name" value="SERINE_THREONINE-PROTEIN PHOSPHATASE 7"/>
    <property type="match status" value="1"/>
</dbReference>
<dbReference type="SMART" id="SM00156">
    <property type="entry name" value="PP2Ac"/>
    <property type="match status" value="1"/>
</dbReference>
<evidence type="ECO:0000256" key="2">
    <source>
        <dbReference type="ARBA" id="ARBA00008294"/>
    </source>
</evidence>
<dbReference type="PRINTS" id="PR00114">
    <property type="entry name" value="STPHPHTASE"/>
</dbReference>
<gene>
    <name evidence="9" type="ORF">APAL1065_LOCUS10389</name>
</gene>
<evidence type="ECO:0000313" key="9">
    <source>
        <dbReference type="EMBL" id="CAD9962182.1"/>
    </source>
</evidence>
<keyword evidence="3" id="KW-0479">Metal-binding</keyword>
<keyword evidence="5" id="KW-0464">Manganese</keyword>